<sequence>MATYIRGRHFTVRVGSNLSSERIIEAGVVQGSKIGPILFNVYINDIPSRRNCQTQLCLFADDTAIMSTGESINIMKHLNEYLDDLGKWLIRWKVKVNTDKCQPVYFTRKRNTPDPPPIKLFRRRINWSNYTKYLGVTLDKRLTYKDHIDNIRNKVKACRSKLYPMMGSVMEGPPPKINVFVTTFDEVVTLLNSDVLTPLICKCLLSVIPRIDSEDNDTPEMSEKARELMIRTEEARIFLKQLDDPAKFKGENFHIYCETMDDQTKLINYLNEQNLEYFVISVQTEKPIKVVIKGLPIDTTCEEIEEELKNKGYNISKVNQFRRFKTKALLPIYQVHLLKSANIAKIYEEKTLLYMRVKIEKFIRRTIGQCYKCQSFAHTSSNCKMQTKCAICAENHDSRPAQKK</sequence>
<comment type="caution">
    <text evidence="2">The sequence shown here is derived from an EMBL/GenBank/DDBJ whole genome shotgun (WGS) entry which is preliminary data.</text>
</comment>
<evidence type="ECO:0000259" key="1">
    <source>
        <dbReference type="PROSITE" id="PS50878"/>
    </source>
</evidence>
<feature type="domain" description="Reverse transcriptase" evidence="1">
    <location>
        <begin position="1"/>
        <end position="138"/>
    </location>
</feature>
<gene>
    <name evidence="2" type="ORF">HNY73_011148</name>
</gene>
<dbReference type="AlphaFoldDB" id="A0A8T0F9G4"/>
<organism evidence="2 3">
    <name type="scientific">Argiope bruennichi</name>
    <name type="common">Wasp spider</name>
    <name type="synonym">Aranea bruennichi</name>
    <dbReference type="NCBI Taxonomy" id="94029"/>
    <lineage>
        <taxon>Eukaryota</taxon>
        <taxon>Metazoa</taxon>
        <taxon>Ecdysozoa</taxon>
        <taxon>Arthropoda</taxon>
        <taxon>Chelicerata</taxon>
        <taxon>Arachnida</taxon>
        <taxon>Araneae</taxon>
        <taxon>Araneomorphae</taxon>
        <taxon>Entelegynae</taxon>
        <taxon>Araneoidea</taxon>
        <taxon>Araneidae</taxon>
        <taxon>Argiope</taxon>
    </lineage>
</organism>
<dbReference type="EMBL" id="JABXBU010000030">
    <property type="protein sequence ID" value="KAF8785633.1"/>
    <property type="molecule type" value="Genomic_DNA"/>
</dbReference>
<reference evidence="2" key="1">
    <citation type="journal article" date="2020" name="bioRxiv">
        <title>Chromosome-level reference genome of the European wasp spider Argiope bruennichi: a resource for studies on range expansion and evolutionary adaptation.</title>
        <authorList>
            <person name="Sheffer M.M."/>
            <person name="Hoppe A."/>
            <person name="Krehenwinkel H."/>
            <person name="Uhl G."/>
            <person name="Kuss A.W."/>
            <person name="Jensen L."/>
            <person name="Jensen C."/>
            <person name="Gillespie R.G."/>
            <person name="Hoff K.J."/>
            <person name="Prost S."/>
        </authorList>
    </citation>
    <scope>NUCLEOTIDE SEQUENCE</scope>
</reference>
<proteinExistence type="predicted"/>
<keyword evidence="3" id="KW-1185">Reference proteome</keyword>
<dbReference type="InterPro" id="IPR000477">
    <property type="entry name" value="RT_dom"/>
</dbReference>
<dbReference type="InterPro" id="IPR052560">
    <property type="entry name" value="RdDP_mobile_element"/>
</dbReference>
<dbReference type="PROSITE" id="PS50878">
    <property type="entry name" value="RT_POL"/>
    <property type="match status" value="1"/>
</dbReference>
<protein>
    <submittedName>
        <fullName evidence="2">Putative RNA-directed DNA polymerase like protein</fullName>
    </submittedName>
</protein>
<dbReference type="Proteomes" id="UP000807504">
    <property type="component" value="Unassembled WGS sequence"/>
</dbReference>
<reference evidence="2" key="2">
    <citation type="submission" date="2020-06" db="EMBL/GenBank/DDBJ databases">
        <authorList>
            <person name="Sheffer M."/>
        </authorList>
    </citation>
    <scope>NUCLEOTIDE SEQUENCE</scope>
</reference>
<name>A0A8T0F9G4_ARGBR</name>
<dbReference type="InterPro" id="IPR043502">
    <property type="entry name" value="DNA/RNA_pol_sf"/>
</dbReference>
<dbReference type="Pfam" id="PF00078">
    <property type="entry name" value="RVT_1"/>
    <property type="match status" value="1"/>
</dbReference>
<keyword evidence="2" id="KW-0548">Nucleotidyltransferase</keyword>
<dbReference type="PANTHER" id="PTHR36688:SF1">
    <property type="entry name" value="ENDONUCLEASE_EXONUCLEASE_PHOSPHATASE DOMAIN-CONTAINING PROTEIN"/>
    <property type="match status" value="1"/>
</dbReference>
<dbReference type="SUPFAM" id="SSF56672">
    <property type="entry name" value="DNA/RNA polymerases"/>
    <property type="match status" value="1"/>
</dbReference>
<dbReference type="InterPro" id="IPR006579">
    <property type="entry name" value="Pre_C2HC_dom"/>
</dbReference>
<evidence type="ECO:0000313" key="3">
    <source>
        <dbReference type="Proteomes" id="UP000807504"/>
    </source>
</evidence>
<keyword evidence="2" id="KW-0695">RNA-directed DNA polymerase</keyword>
<evidence type="ECO:0000313" key="2">
    <source>
        <dbReference type="EMBL" id="KAF8785633.1"/>
    </source>
</evidence>
<keyword evidence="2" id="KW-0808">Transferase</keyword>
<dbReference type="GO" id="GO:0003964">
    <property type="term" value="F:RNA-directed DNA polymerase activity"/>
    <property type="evidence" value="ECO:0007669"/>
    <property type="project" value="UniProtKB-KW"/>
</dbReference>
<accession>A0A8T0F9G4</accession>
<dbReference type="PANTHER" id="PTHR36688">
    <property type="entry name" value="ENDO/EXONUCLEASE/PHOSPHATASE DOMAIN-CONTAINING PROTEIN"/>
    <property type="match status" value="1"/>
</dbReference>
<dbReference type="Pfam" id="PF07530">
    <property type="entry name" value="PRE_C2HC"/>
    <property type="match status" value="1"/>
</dbReference>